<dbReference type="EMBL" id="KN745099">
    <property type="protein sequence ID" value="KIH51898.1"/>
    <property type="molecule type" value="Genomic_DNA"/>
</dbReference>
<gene>
    <name evidence="1" type="ORF">ANCDUO_18007</name>
</gene>
<dbReference type="AlphaFoldDB" id="A0A0C2C6K0"/>
<organism evidence="1 2">
    <name type="scientific">Ancylostoma duodenale</name>
    <dbReference type="NCBI Taxonomy" id="51022"/>
    <lineage>
        <taxon>Eukaryota</taxon>
        <taxon>Metazoa</taxon>
        <taxon>Ecdysozoa</taxon>
        <taxon>Nematoda</taxon>
        <taxon>Chromadorea</taxon>
        <taxon>Rhabditida</taxon>
        <taxon>Rhabditina</taxon>
        <taxon>Rhabditomorpha</taxon>
        <taxon>Strongyloidea</taxon>
        <taxon>Ancylostomatidae</taxon>
        <taxon>Ancylostomatinae</taxon>
        <taxon>Ancylostoma</taxon>
    </lineage>
</organism>
<dbReference type="OrthoDB" id="529273at2759"/>
<dbReference type="Proteomes" id="UP000054047">
    <property type="component" value="Unassembled WGS sequence"/>
</dbReference>
<name>A0A0C2C6K0_9BILA</name>
<accession>A0A0C2C6K0</accession>
<keyword evidence="2" id="KW-1185">Reference proteome</keyword>
<evidence type="ECO:0000313" key="1">
    <source>
        <dbReference type="EMBL" id="KIH51898.1"/>
    </source>
</evidence>
<sequence length="240" mass="27026">MTYDTVMEQISSSISRAGILKNSKRYREDVVQPGEVGGNCEELRVDVLKRNMDERGYLRSWADELKHFESSPTFSVDYDHCDVIFERPTIVMKLDAAVNMYHHFCDFVNLYASQHINGSFSRKVDVVWWDTYGGGFVDALFGDTWKAFTDSKPVELTALAGRRAEGCSGSGLMHAFAHHILYRLNIAQEGPLLDSIRLTILTRSTQFRRILNLDELLSLANPGGPKMGVEVGGEKVPTKE</sequence>
<protein>
    <submittedName>
        <fullName evidence="1">Uncharacterized protein</fullName>
    </submittedName>
</protein>
<evidence type="ECO:0000313" key="2">
    <source>
        <dbReference type="Proteomes" id="UP000054047"/>
    </source>
</evidence>
<proteinExistence type="predicted"/>
<reference evidence="1 2" key="1">
    <citation type="submission" date="2013-12" db="EMBL/GenBank/DDBJ databases">
        <title>Draft genome of the parsitic nematode Ancylostoma duodenale.</title>
        <authorList>
            <person name="Mitreva M."/>
        </authorList>
    </citation>
    <scope>NUCLEOTIDE SEQUENCE [LARGE SCALE GENOMIC DNA]</scope>
    <source>
        <strain evidence="1 2">Zhejiang</strain>
    </source>
</reference>